<evidence type="ECO:0000313" key="1">
    <source>
        <dbReference type="EMBL" id="TGO89703.1"/>
    </source>
</evidence>
<dbReference type="EMBL" id="PQXO01000097">
    <property type="protein sequence ID" value="TGO89703.1"/>
    <property type="molecule type" value="Genomic_DNA"/>
</dbReference>
<proteinExistence type="predicted"/>
<dbReference type="Proteomes" id="UP000297280">
    <property type="component" value="Unassembled WGS sequence"/>
</dbReference>
<reference evidence="1 2" key="1">
    <citation type="submission" date="2017-12" db="EMBL/GenBank/DDBJ databases">
        <title>Comparative genomics of Botrytis spp.</title>
        <authorList>
            <person name="Valero-Jimenez C.A."/>
            <person name="Tapia P."/>
            <person name="Veloso J."/>
            <person name="Silva-Moreno E."/>
            <person name="Staats M."/>
            <person name="Valdes J.H."/>
            <person name="Van Kan J.A.L."/>
        </authorList>
    </citation>
    <scope>NUCLEOTIDE SEQUENCE [LARGE SCALE GENOMIC DNA]</scope>
    <source>
        <strain evidence="1 2">MUCL3349</strain>
    </source>
</reference>
<protein>
    <submittedName>
        <fullName evidence="1">Uncharacterized protein</fullName>
    </submittedName>
</protein>
<dbReference type="AlphaFoldDB" id="A0A4Z1KZ94"/>
<organism evidence="1 2">
    <name type="scientific">Botrytis porri</name>
    <dbReference type="NCBI Taxonomy" id="87229"/>
    <lineage>
        <taxon>Eukaryota</taxon>
        <taxon>Fungi</taxon>
        <taxon>Dikarya</taxon>
        <taxon>Ascomycota</taxon>
        <taxon>Pezizomycotina</taxon>
        <taxon>Leotiomycetes</taxon>
        <taxon>Helotiales</taxon>
        <taxon>Sclerotiniaceae</taxon>
        <taxon>Botrytis</taxon>
    </lineage>
</organism>
<name>A0A4Z1KZ94_9HELO</name>
<keyword evidence="2" id="KW-1185">Reference proteome</keyword>
<sequence length="773" mass="88748">MLISPTLYQKKYGAPPTPIAIIIGSHRSGLTPISAYNLTNPSANASHEERTAYQQFRLRGYTSRLLVDLDVVSLRSLTIPKDSNPIDPTMQRSRWAKSSGLILPMSSSEKEGISWTAQNPLIWEHLQPCLKLASRLLARMHLDPFVQALLLGGTETIPIEDFKPQDVFRFGPGIQKLFKRFHPLPYDSTNAFRTRQELNRIETKILMRHYTLAFGVDESAKSQGDEGMESSAPPKQSFVAVSTYNRQSMTIVTEYNVYSFRVLMNPNLSDAERLSEEWYVATSMYHEFMHVLGYAKEFTFDGDSLKEEIKEAVSHGALYEPMWRREQKSELGWAGEASVFGGTHSKILYNKITDGPGLGSTLDPWPEYDAARHGDAPQLVLPLGSTWASPLPIYMHTQFRSEDFWSLYTRKYGLFHPVSTIGYAHAITIEDDYAKDIDYQYKIILPSDFNGYLSPVSVITPTLHGFSKPSKRTYAEYLLLNQDGRMEKAKTLQSRLERFRDSFYEINTTMHQQSKTLMDYAWLFAYFEEPPEPEYEEAECENDFEKWLDEWTESLSKLTEALDACLQNFDICIHRLIVWEAAIKFSLYSHRYHEEEINQRINLQNFGANLLKLIESLKFIEGENDRNLQKYYNNSIDAYWASRRKLSPEFDYATVVANNASSAQKNKAVFEAKLQRARAPLAYMDVASFEPLCNQMLHDDLGATLRPALRAELFILLTKCTTLYKSKLIEYARGARKALLWLTRDPTASDEEKLSALEERDKLQEYINAAKEC</sequence>
<evidence type="ECO:0000313" key="2">
    <source>
        <dbReference type="Proteomes" id="UP000297280"/>
    </source>
</evidence>
<comment type="caution">
    <text evidence="1">The sequence shown here is derived from an EMBL/GenBank/DDBJ whole genome shotgun (WGS) entry which is preliminary data.</text>
</comment>
<gene>
    <name evidence="1" type="ORF">BPOR_0097g00070</name>
</gene>
<accession>A0A4Z1KZ94</accession>